<dbReference type="Pfam" id="PF13884">
    <property type="entry name" value="Peptidase_S74"/>
    <property type="match status" value="1"/>
</dbReference>
<sequence>MRNTLLFFLLSTTVATMNPKAQSWVNGGNTLSANGTIGTNSSHSLLFETSGVERGRITNGGNWAIGSTGTPSKFTVNSASGVSPFRAQIAGGTKLIVNGNGSTSIGSFTAGPANGLYVVGSVGIGTATPFRTFELAGDQRLTSSTSPRYLEFLKPGASAPDYRLEHSSAGSYLYISASTNDFASFCDIARFSNCSDTYKFTVYGNALASGGVWQASDLKLKNNIADMSNAMDIINKLKPRTYFFKTNEYNKLNLSGKKQYGFIAQELEQVIPELVITSTEETRDSSNGERNAEEIKSINYTAIIPLLVKAVQEQQQVINELKNELLELKQAMTKLSNGQSTNADVTSAQQHHH</sequence>
<dbReference type="InterPro" id="IPR051577">
    <property type="entry name" value="MRF-like"/>
</dbReference>
<gene>
    <name evidence="3" type="ORF">OCK74_12520</name>
</gene>
<organism evidence="3 4">
    <name type="scientific">Paraflavisolibacter caeni</name>
    <dbReference type="NCBI Taxonomy" id="2982496"/>
    <lineage>
        <taxon>Bacteria</taxon>
        <taxon>Pseudomonadati</taxon>
        <taxon>Bacteroidota</taxon>
        <taxon>Chitinophagia</taxon>
        <taxon>Chitinophagales</taxon>
        <taxon>Chitinophagaceae</taxon>
        <taxon>Paraflavisolibacter</taxon>
    </lineage>
</organism>
<feature type="domain" description="Peptidase S74" evidence="2">
    <location>
        <begin position="216"/>
        <end position="325"/>
    </location>
</feature>
<dbReference type="GO" id="GO:0016540">
    <property type="term" value="P:protein autoprocessing"/>
    <property type="evidence" value="ECO:0007669"/>
    <property type="project" value="TreeGrafter"/>
</dbReference>
<accession>A0A9X2XYI2</accession>
<dbReference type="InterPro" id="IPR036388">
    <property type="entry name" value="WH-like_DNA-bd_sf"/>
</dbReference>
<dbReference type="PANTHER" id="PTHR13029:SF18">
    <property type="entry name" value="MYELIN REGULATORY FACTOR HOMOLOG 1"/>
    <property type="match status" value="1"/>
</dbReference>
<proteinExistence type="predicted"/>
<protein>
    <submittedName>
        <fullName evidence="3">Tail fiber domain-containing protein</fullName>
    </submittedName>
</protein>
<evidence type="ECO:0000256" key="1">
    <source>
        <dbReference type="SAM" id="Coils"/>
    </source>
</evidence>
<keyword evidence="4" id="KW-1185">Reference proteome</keyword>
<reference evidence="3" key="2">
    <citation type="submission" date="2023-04" db="EMBL/GenBank/DDBJ databases">
        <title>Paracnuella aquatica gen. nov., sp. nov., a member of the family Chitinophagaceae isolated from a hot spring.</title>
        <authorList>
            <person name="Wang C."/>
        </authorList>
    </citation>
    <scope>NUCLEOTIDE SEQUENCE</scope>
    <source>
        <strain evidence="3">LB-8</strain>
    </source>
</reference>
<dbReference type="GO" id="GO:0043565">
    <property type="term" value="F:sequence-specific DNA binding"/>
    <property type="evidence" value="ECO:0007669"/>
    <property type="project" value="TreeGrafter"/>
</dbReference>
<comment type="caution">
    <text evidence="3">The sequence shown here is derived from an EMBL/GenBank/DDBJ whole genome shotgun (WGS) entry which is preliminary data.</text>
</comment>
<dbReference type="Gene3D" id="1.10.10.10">
    <property type="entry name" value="Winged helix-like DNA-binding domain superfamily/Winged helix DNA-binding domain"/>
    <property type="match status" value="1"/>
</dbReference>
<dbReference type="PANTHER" id="PTHR13029">
    <property type="match status" value="1"/>
</dbReference>
<dbReference type="InterPro" id="IPR030392">
    <property type="entry name" value="S74_ICA"/>
</dbReference>
<dbReference type="EMBL" id="JAOTIF010000008">
    <property type="protein sequence ID" value="MCU7549948.1"/>
    <property type="molecule type" value="Genomic_DNA"/>
</dbReference>
<evidence type="ECO:0000313" key="4">
    <source>
        <dbReference type="Proteomes" id="UP001155483"/>
    </source>
</evidence>
<dbReference type="GO" id="GO:0003700">
    <property type="term" value="F:DNA-binding transcription factor activity"/>
    <property type="evidence" value="ECO:0007669"/>
    <property type="project" value="TreeGrafter"/>
</dbReference>
<evidence type="ECO:0000259" key="2">
    <source>
        <dbReference type="PROSITE" id="PS51688"/>
    </source>
</evidence>
<dbReference type="AlphaFoldDB" id="A0A9X2XYI2"/>
<dbReference type="GO" id="GO:0045893">
    <property type="term" value="P:positive regulation of DNA-templated transcription"/>
    <property type="evidence" value="ECO:0007669"/>
    <property type="project" value="TreeGrafter"/>
</dbReference>
<dbReference type="RefSeq" id="WP_279297387.1">
    <property type="nucleotide sequence ID" value="NZ_JAOTIF010000008.1"/>
</dbReference>
<feature type="coiled-coil region" evidence="1">
    <location>
        <begin position="311"/>
        <end position="338"/>
    </location>
</feature>
<keyword evidence="1" id="KW-0175">Coiled coil</keyword>
<dbReference type="Proteomes" id="UP001155483">
    <property type="component" value="Unassembled WGS sequence"/>
</dbReference>
<evidence type="ECO:0000313" key="3">
    <source>
        <dbReference type="EMBL" id="MCU7549948.1"/>
    </source>
</evidence>
<dbReference type="PROSITE" id="PS51688">
    <property type="entry name" value="ICA"/>
    <property type="match status" value="1"/>
</dbReference>
<reference evidence="3" key="1">
    <citation type="submission" date="2022-09" db="EMBL/GenBank/DDBJ databases">
        <authorList>
            <person name="Yuan C."/>
            <person name="Ke Z."/>
        </authorList>
    </citation>
    <scope>NUCLEOTIDE SEQUENCE</scope>
    <source>
        <strain evidence="3">LB-8</strain>
    </source>
</reference>
<name>A0A9X2XYI2_9BACT</name>